<reference evidence="3" key="1">
    <citation type="submission" date="2016-03" db="EMBL/GenBank/DDBJ databases">
        <authorList>
            <person name="Guldener U."/>
        </authorList>
    </citation>
    <scope>NUCLEOTIDE SEQUENCE [LARGE SCALE GENOMIC DNA]</scope>
    <source>
        <strain evidence="3">04CH-RAC-A.6.1</strain>
    </source>
</reference>
<accession>A0A1E1JRZ7</accession>
<dbReference type="Proteomes" id="UP000178912">
    <property type="component" value="Unassembled WGS sequence"/>
</dbReference>
<dbReference type="Pfam" id="PF03625">
    <property type="entry name" value="DUF302"/>
    <property type="match status" value="1"/>
</dbReference>
<organism evidence="2 3">
    <name type="scientific">Rhynchosporium agropyri</name>
    <dbReference type="NCBI Taxonomy" id="914238"/>
    <lineage>
        <taxon>Eukaryota</taxon>
        <taxon>Fungi</taxon>
        <taxon>Dikarya</taxon>
        <taxon>Ascomycota</taxon>
        <taxon>Pezizomycotina</taxon>
        <taxon>Leotiomycetes</taxon>
        <taxon>Helotiales</taxon>
        <taxon>Ploettnerulaceae</taxon>
        <taxon>Rhynchosporium</taxon>
    </lineage>
</organism>
<name>A0A1E1JRZ7_9HELO</name>
<evidence type="ECO:0000259" key="1">
    <source>
        <dbReference type="Pfam" id="PF03625"/>
    </source>
</evidence>
<sequence>MTSYSPKSQNRKFEATRITLTSLKPHDDVLGSLYSSIGSPESVNKWPKMLTDIKSSSDAEDAREKFTSAAKELLGPHDFMIFQEFNHGAWIPMFGAGDGLKSKRIILGNPLIAITMLKHDVNAGLFVPVQILVQEKKEGGTEILYDLPSGLIAGVNKDQELVSAAERLDQRLAALLNDVLS</sequence>
<dbReference type="InterPro" id="IPR005180">
    <property type="entry name" value="DUF302"/>
</dbReference>
<keyword evidence="3" id="KW-1185">Reference proteome</keyword>
<evidence type="ECO:0000313" key="2">
    <source>
        <dbReference type="EMBL" id="CZS88431.1"/>
    </source>
</evidence>
<dbReference type="OrthoDB" id="5190258at2759"/>
<dbReference type="EMBL" id="FJUX01000001">
    <property type="protein sequence ID" value="CZS88431.1"/>
    <property type="molecule type" value="Genomic_DNA"/>
</dbReference>
<dbReference type="AlphaFoldDB" id="A0A1E1JRZ7"/>
<dbReference type="InterPro" id="IPR035923">
    <property type="entry name" value="TT1751-like_sf"/>
</dbReference>
<protein>
    <recommendedName>
        <fullName evidence="1">DUF302 domain-containing protein</fullName>
    </recommendedName>
</protein>
<dbReference type="Gene3D" id="3.30.310.70">
    <property type="entry name" value="TT1751-like domain"/>
    <property type="match status" value="1"/>
</dbReference>
<feature type="domain" description="DUF302" evidence="1">
    <location>
        <begin position="101"/>
        <end position="147"/>
    </location>
</feature>
<proteinExistence type="predicted"/>
<dbReference type="SUPFAM" id="SSF103247">
    <property type="entry name" value="TT1751-like"/>
    <property type="match status" value="1"/>
</dbReference>
<evidence type="ECO:0000313" key="3">
    <source>
        <dbReference type="Proteomes" id="UP000178912"/>
    </source>
</evidence>
<gene>
    <name evidence="2" type="ORF">RAG0_00186</name>
</gene>
<dbReference type="CDD" id="cd14797">
    <property type="entry name" value="DUF302"/>
    <property type="match status" value="1"/>
</dbReference>